<keyword evidence="6" id="KW-1185">Reference proteome</keyword>
<evidence type="ECO:0000313" key="5">
    <source>
        <dbReference type="EMBL" id="ACZ31131.1"/>
    </source>
</evidence>
<evidence type="ECO:0000256" key="1">
    <source>
        <dbReference type="ARBA" id="ARBA00023002"/>
    </source>
</evidence>
<evidence type="ECO:0000256" key="2">
    <source>
        <dbReference type="ARBA" id="ARBA00023027"/>
    </source>
</evidence>
<dbReference type="KEGG" id="xce:Xcel_2113"/>
<organism evidence="5 6">
    <name type="scientific">Xylanimonas cellulosilytica (strain DSM 15894 / JCM 12276 / CECT 5975 / KCTC 9989 / LMG 20990 / NBRC 107835 / XIL07)</name>
    <dbReference type="NCBI Taxonomy" id="446471"/>
    <lineage>
        <taxon>Bacteria</taxon>
        <taxon>Bacillati</taxon>
        <taxon>Actinomycetota</taxon>
        <taxon>Actinomycetes</taxon>
        <taxon>Micrococcales</taxon>
        <taxon>Promicromonosporaceae</taxon>
        <taxon>Xylanimonas</taxon>
    </lineage>
</organism>
<dbReference type="Pfam" id="PF22725">
    <property type="entry name" value="GFO_IDH_MocA_C3"/>
    <property type="match status" value="1"/>
</dbReference>
<dbReference type="PANTHER" id="PTHR43818:SF11">
    <property type="entry name" value="BCDNA.GH03377"/>
    <property type="match status" value="1"/>
</dbReference>
<evidence type="ECO:0000259" key="4">
    <source>
        <dbReference type="Pfam" id="PF22725"/>
    </source>
</evidence>
<reference evidence="6" key="1">
    <citation type="submission" date="2009-11" db="EMBL/GenBank/DDBJ databases">
        <title>The complete chromosome of Xylanimonas cellulosilytica DSM 15894.</title>
        <authorList>
            <consortium name="US DOE Joint Genome Institute (JGI-PGF)"/>
            <person name="Lucas S."/>
            <person name="Copeland A."/>
            <person name="Lapidus A."/>
            <person name="Glavina del Rio T."/>
            <person name="Dalin E."/>
            <person name="Tice H."/>
            <person name="Bruce D."/>
            <person name="Goodwin L."/>
            <person name="Pitluck S."/>
            <person name="Kyrpides N."/>
            <person name="Mavromatis K."/>
            <person name="Ivanova N."/>
            <person name="Mikhailova N."/>
            <person name="Foster B."/>
            <person name="Clum A."/>
            <person name="Brettin T."/>
            <person name="Detter J.C."/>
            <person name="Han C."/>
            <person name="Larimer F."/>
            <person name="Land M."/>
            <person name="Hauser L."/>
            <person name="Markowitz V."/>
            <person name="Cheng J.F."/>
            <person name="Hugenholtz P."/>
            <person name="Woyke T."/>
            <person name="Wu D."/>
            <person name="Gehrich-Schroeter G."/>
            <person name="Schneider S."/>
            <person name="Pukall S.R."/>
            <person name="Klenk H.P."/>
            <person name="Eisen J.A."/>
        </authorList>
    </citation>
    <scope>NUCLEOTIDE SEQUENCE [LARGE SCALE GENOMIC DNA]</scope>
    <source>
        <strain evidence="6">DSM 15894 / CECT 5975 / LMG 20990 / XIL07</strain>
    </source>
</reference>
<evidence type="ECO:0000259" key="3">
    <source>
        <dbReference type="Pfam" id="PF01408"/>
    </source>
</evidence>
<sequence length="344" mass="35770">MSAPLRLGFVGLDHWYSAVPLAQAVAADGRTEVVAVADHVLDRAREVAGQVGGRATTSFDEVLADDSVDVIASFVSADLNPGVCVAAAAAGKHIVSVKPFARTLAEADRVVEAVRAAGVTFTPAESRSRTTDQGRLLHSWVASGRIGRIVSASFALVGRLPQAWPGATDAGWWVDPERVPGGAWIDHSLYQIDRMRWLLGEEVAEVSGRVANLVHPTLEVEDFGHAILRFDGGAIASVEDTWSGPDGAGRITTSIIGTDGAIAVDSSTGLTSVREQGGSIPGWQHFTSPSDYSAGVDEIVTAAHGGGALATVEDAWENLSVALAFYEAAATGAPVAPRHLGHAG</sequence>
<dbReference type="InterPro" id="IPR050463">
    <property type="entry name" value="Gfo/Idh/MocA_oxidrdct_glycsds"/>
</dbReference>
<dbReference type="Gene3D" id="3.40.50.720">
    <property type="entry name" value="NAD(P)-binding Rossmann-like Domain"/>
    <property type="match status" value="1"/>
</dbReference>
<dbReference type="HOGENOM" id="CLU_023194_1_3_11"/>
<proteinExistence type="predicted"/>
<accession>D1BUB8</accession>
<dbReference type="Gene3D" id="3.30.360.10">
    <property type="entry name" value="Dihydrodipicolinate Reductase, domain 2"/>
    <property type="match status" value="1"/>
</dbReference>
<dbReference type="InterPro" id="IPR000683">
    <property type="entry name" value="Gfo/Idh/MocA-like_OxRdtase_N"/>
</dbReference>
<dbReference type="STRING" id="446471.Xcel_2113"/>
<feature type="domain" description="Gfo/Idh/MocA-like oxidoreductase N-terminal" evidence="3">
    <location>
        <begin position="6"/>
        <end position="122"/>
    </location>
</feature>
<evidence type="ECO:0000313" key="6">
    <source>
        <dbReference type="Proteomes" id="UP000002255"/>
    </source>
</evidence>
<dbReference type="EMBL" id="CP001821">
    <property type="protein sequence ID" value="ACZ31131.1"/>
    <property type="molecule type" value="Genomic_DNA"/>
</dbReference>
<dbReference type="PANTHER" id="PTHR43818">
    <property type="entry name" value="BCDNA.GH03377"/>
    <property type="match status" value="1"/>
</dbReference>
<dbReference type="AlphaFoldDB" id="D1BUB8"/>
<gene>
    <name evidence="5" type="ordered locus">Xcel_2113</name>
</gene>
<feature type="domain" description="GFO/IDH/MocA-like oxidoreductase" evidence="4">
    <location>
        <begin position="137"/>
        <end position="262"/>
    </location>
</feature>
<dbReference type="OrthoDB" id="9792085at2"/>
<name>D1BUB8_XYLCX</name>
<dbReference type="Pfam" id="PF01408">
    <property type="entry name" value="GFO_IDH_MocA"/>
    <property type="match status" value="1"/>
</dbReference>
<dbReference type="eggNOG" id="COG0673">
    <property type="taxonomic scope" value="Bacteria"/>
</dbReference>
<reference evidence="5 6" key="2">
    <citation type="journal article" date="2010" name="Stand. Genomic Sci.">
        <title>Complete genome sequence of Xylanimonas cellulosilytica type strain (XIL07).</title>
        <authorList>
            <person name="Foster B."/>
            <person name="Pukall R."/>
            <person name="Abt B."/>
            <person name="Nolan M."/>
            <person name="Glavina Del Rio T."/>
            <person name="Chen F."/>
            <person name="Lucas S."/>
            <person name="Tice H."/>
            <person name="Pitluck S."/>
            <person name="Cheng J.-F."/>
            <person name="Chertkov O."/>
            <person name="Brettin T."/>
            <person name="Han C."/>
            <person name="Detter J.C."/>
            <person name="Bruce D."/>
            <person name="Goodwin L."/>
            <person name="Ivanova N."/>
            <person name="Mavromatis K."/>
            <person name="Pati A."/>
            <person name="Mikhailova N."/>
            <person name="Chen A."/>
            <person name="Palaniappan K."/>
            <person name="Land M."/>
            <person name="Hauser L."/>
            <person name="Chang Y.-J."/>
            <person name="Jeffries C.D."/>
            <person name="Chain P."/>
            <person name="Rohde M."/>
            <person name="Goeker M."/>
            <person name="Bristow J."/>
            <person name="Eisen J.A."/>
            <person name="Markowitz V."/>
            <person name="Hugenholtz P."/>
            <person name="Kyrpides N.C."/>
            <person name="Klenk H.-P."/>
            <person name="Lapidus A."/>
        </authorList>
    </citation>
    <scope>NUCLEOTIDE SEQUENCE [LARGE SCALE GENOMIC DNA]</scope>
    <source>
        <strain evidence="6">DSM 15894 / CECT 5975 / LMG 20990 / XIL07</strain>
    </source>
</reference>
<dbReference type="RefSeq" id="WP_012878873.1">
    <property type="nucleotide sequence ID" value="NC_013530.1"/>
</dbReference>
<dbReference type="InterPro" id="IPR055170">
    <property type="entry name" value="GFO_IDH_MocA-like_dom"/>
</dbReference>
<protein>
    <submittedName>
        <fullName evidence="5">Oxidoreductase domain protein</fullName>
    </submittedName>
</protein>
<dbReference type="Proteomes" id="UP000002255">
    <property type="component" value="Chromosome"/>
</dbReference>
<dbReference type="GO" id="GO:0016491">
    <property type="term" value="F:oxidoreductase activity"/>
    <property type="evidence" value="ECO:0007669"/>
    <property type="project" value="UniProtKB-KW"/>
</dbReference>
<dbReference type="SUPFAM" id="SSF51735">
    <property type="entry name" value="NAD(P)-binding Rossmann-fold domains"/>
    <property type="match status" value="1"/>
</dbReference>
<dbReference type="SUPFAM" id="SSF55347">
    <property type="entry name" value="Glyceraldehyde-3-phosphate dehydrogenase-like, C-terminal domain"/>
    <property type="match status" value="1"/>
</dbReference>
<keyword evidence="2" id="KW-0520">NAD</keyword>
<keyword evidence="1" id="KW-0560">Oxidoreductase</keyword>
<dbReference type="GO" id="GO:0000166">
    <property type="term" value="F:nucleotide binding"/>
    <property type="evidence" value="ECO:0007669"/>
    <property type="project" value="InterPro"/>
</dbReference>
<dbReference type="InterPro" id="IPR036291">
    <property type="entry name" value="NAD(P)-bd_dom_sf"/>
</dbReference>